<evidence type="ECO:0000259" key="1">
    <source>
        <dbReference type="Pfam" id="PF00501"/>
    </source>
</evidence>
<evidence type="ECO:0000313" key="3">
    <source>
        <dbReference type="Proteomes" id="UP001219605"/>
    </source>
</evidence>
<dbReference type="InterPro" id="IPR042099">
    <property type="entry name" value="ANL_N_sf"/>
</dbReference>
<dbReference type="Proteomes" id="UP001219605">
    <property type="component" value="Chromosome"/>
</dbReference>
<dbReference type="PANTHER" id="PTHR43767">
    <property type="entry name" value="LONG-CHAIN-FATTY-ACID--COA LIGASE"/>
    <property type="match status" value="1"/>
</dbReference>
<organism evidence="2 3">
    <name type="scientific">Micromonospora cathayae</name>
    <dbReference type="NCBI Taxonomy" id="3028804"/>
    <lineage>
        <taxon>Bacteria</taxon>
        <taxon>Bacillati</taxon>
        <taxon>Actinomycetota</taxon>
        <taxon>Actinomycetes</taxon>
        <taxon>Micromonosporales</taxon>
        <taxon>Micromonosporaceae</taxon>
        <taxon>Micromonospora</taxon>
    </lineage>
</organism>
<dbReference type="InterPro" id="IPR050237">
    <property type="entry name" value="ATP-dep_AMP-bd_enzyme"/>
</dbReference>
<dbReference type="RefSeq" id="WP_275030384.1">
    <property type="nucleotide sequence ID" value="NZ_CP118615.1"/>
</dbReference>
<evidence type="ECO:0000313" key="2">
    <source>
        <dbReference type="EMBL" id="WDZ83826.1"/>
    </source>
</evidence>
<sequence>MEGIGLPGTVQDVERYLSTTVELEPSPGDDVPLRQISRELLALGLAPGEPVLIALANGKPLLRRFFAVLAAGGVPTILPPAVPSARLHQIAGHLGARTVLVPRTQAAAHRPVARRPVGTTEALLLSGDPGRRYEPGDVIILTSGTSGVFSGCRHRLSSLVRNARRHAAAIGLRSGDTMLVNLPLNFSYALVAQLLAGLVTDTRLVVTGPPFTPAAYTAAVTEHQVTCSSLTPHMVRTLLGSPWKPPETLRLLTVGGDALEPDVTAQLLDRAPGMELYLTYGLTEAGPRVSTLAAHREPPHRYGSVGRPLAGVEVSLRAPDEHGVGELQVTSDTVLREKVGSTDTRNGSRLVAPGVIATGDLFRLDAEGYLYFQGRLSDIAVLKGNKVSLASIRRIANTLPGVAGSATSTYRAEDGETRLNLDLYLHDLAPGEVARTKRALLGQLLRFERPDRITVRPATERGPK</sequence>
<dbReference type="CDD" id="cd04433">
    <property type="entry name" value="AFD_class_I"/>
    <property type="match status" value="1"/>
</dbReference>
<keyword evidence="3" id="KW-1185">Reference proteome</keyword>
<reference evidence="2 3" key="1">
    <citation type="submission" date="2023-02" db="EMBL/GenBank/DDBJ databases">
        <authorList>
            <person name="Mo P."/>
        </authorList>
    </citation>
    <scope>NUCLEOTIDE SEQUENCE [LARGE SCALE GENOMIC DNA]</scope>
    <source>
        <strain evidence="2 3">HUAS 3</strain>
    </source>
</reference>
<accession>A0ABY7ZLH6</accession>
<dbReference type="SUPFAM" id="SSF56801">
    <property type="entry name" value="Acetyl-CoA synthetase-like"/>
    <property type="match status" value="1"/>
</dbReference>
<dbReference type="InterPro" id="IPR000873">
    <property type="entry name" value="AMP-dep_synth/lig_dom"/>
</dbReference>
<feature type="domain" description="AMP-dependent synthetase/ligase" evidence="1">
    <location>
        <begin position="34"/>
        <end position="335"/>
    </location>
</feature>
<name>A0ABY7ZLH6_9ACTN</name>
<proteinExistence type="predicted"/>
<gene>
    <name evidence="2" type="ORF">PVK37_25685</name>
</gene>
<dbReference type="EMBL" id="CP118615">
    <property type="protein sequence ID" value="WDZ83826.1"/>
    <property type="molecule type" value="Genomic_DNA"/>
</dbReference>
<protein>
    <submittedName>
        <fullName evidence="2">Class I adenylate-forming enzyme family protein</fullName>
    </submittedName>
</protein>
<dbReference type="PANTHER" id="PTHR43767:SF10">
    <property type="entry name" value="SURFACTIN SYNTHASE SUBUNIT 1"/>
    <property type="match status" value="1"/>
</dbReference>
<dbReference type="Gene3D" id="3.40.50.12780">
    <property type="entry name" value="N-terminal domain of ligase-like"/>
    <property type="match status" value="1"/>
</dbReference>
<dbReference type="Pfam" id="PF00501">
    <property type="entry name" value="AMP-binding"/>
    <property type="match status" value="1"/>
</dbReference>